<feature type="signal peptide" evidence="10">
    <location>
        <begin position="1"/>
        <end position="19"/>
    </location>
</feature>
<feature type="binding site" description="axial binding residue" evidence="9">
    <location>
        <position position="184"/>
    </location>
    <ligand>
        <name>heme c</name>
        <dbReference type="ChEBI" id="CHEBI:61717"/>
        <label>2</label>
    </ligand>
    <ligandPart>
        <name>Fe</name>
        <dbReference type="ChEBI" id="CHEBI:18248"/>
    </ligandPart>
</feature>
<dbReference type="Proteomes" id="UP000055136">
    <property type="component" value="Chromosome"/>
</dbReference>
<dbReference type="PANTHER" id="PTHR33751">
    <property type="entry name" value="CBB3-TYPE CYTOCHROME C OXIDASE SUBUNIT FIXP"/>
    <property type="match status" value="1"/>
</dbReference>
<feature type="binding site" description="covalent" evidence="8">
    <location>
        <position position="138"/>
    </location>
    <ligand>
        <name>heme c</name>
        <dbReference type="ChEBI" id="CHEBI:61717"/>
        <label>2</label>
    </ligand>
</feature>
<evidence type="ECO:0000256" key="3">
    <source>
        <dbReference type="ARBA" id="ARBA00022617"/>
    </source>
</evidence>
<keyword evidence="3 8" id="KW-0349">Heme</keyword>
<evidence type="ECO:0000256" key="7">
    <source>
        <dbReference type="ARBA" id="ARBA00023004"/>
    </source>
</evidence>
<reference evidence="12" key="1">
    <citation type="submission" date="2015-10" db="EMBL/GenBank/DDBJ databases">
        <title>Description of Candidatus Tenderia electrophaga gen. nov, sp. nov., an Uncultivated Electroautotroph from a Biocathode Enrichment.</title>
        <authorList>
            <person name="Eddie B.J."/>
            <person name="Malanoski A.P."/>
            <person name="Wang Z."/>
            <person name="Hall R.J."/>
            <person name="Oh S.D."/>
            <person name="Heiner C."/>
            <person name="Lin B."/>
            <person name="Strycharz-Glaven S.M."/>
        </authorList>
    </citation>
    <scope>NUCLEOTIDE SEQUENCE [LARGE SCALE GENOMIC DNA]</scope>
    <source>
        <strain evidence="12">NRL1</strain>
    </source>
</reference>
<dbReference type="InterPro" id="IPR009056">
    <property type="entry name" value="Cyt_c-like_dom"/>
</dbReference>
<comment type="subcellular location">
    <subcellularLocation>
        <location evidence="1">Periplasm</location>
    </subcellularLocation>
</comment>
<dbReference type="GO" id="GO:0042597">
    <property type="term" value="C:periplasmic space"/>
    <property type="evidence" value="ECO:0007669"/>
    <property type="project" value="UniProtKB-SubCell"/>
</dbReference>
<evidence type="ECO:0000256" key="1">
    <source>
        <dbReference type="ARBA" id="ARBA00004418"/>
    </source>
</evidence>
<evidence type="ECO:0000256" key="4">
    <source>
        <dbReference type="ARBA" id="ARBA00022723"/>
    </source>
</evidence>
<dbReference type="Gene3D" id="1.10.760.10">
    <property type="entry name" value="Cytochrome c-like domain"/>
    <property type="match status" value="2"/>
</dbReference>
<dbReference type="InterPro" id="IPR024167">
    <property type="entry name" value="Cytochrome_c4-like"/>
</dbReference>
<feature type="chain" id="PRO_5006605028" description="Cytochrome c domain-containing protein" evidence="10">
    <location>
        <begin position="20"/>
        <end position="207"/>
    </location>
</feature>
<dbReference type="EMBL" id="CP013099">
    <property type="protein sequence ID" value="ALP54057.1"/>
    <property type="molecule type" value="Genomic_DNA"/>
</dbReference>
<dbReference type="STRING" id="1748243.Tel_13460"/>
<evidence type="ECO:0000256" key="5">
    <source>
        <dbReference type="ARBA" id="ARBA00022764"/>
    </source>
</evidence>
<evidence type="ECO:0000256" key="8">
    <source>
        <dbReference type="PIRSR" id="PIRSR000005-1"/>
    </source>
</evidence>
<dbReference type="GO" id="GO:0020037">
    <property type="term" value="F:heme binding"/>
    <property type="evidence" value="ECO:0007669"/>
    <property type="project" value="InterPro"/>
</dbReference>
<dbReference type="PANTHER" id="PTHR33751:SF9">
    <property type="entry name" value="CYTOCHROME C4"/>
    <property type="match status" value="1"/>
</dbReference>
<feature type="domain" description="Cytochrome c" evidence="11">
    <location>
        <begin position="114"/>
        <end position="207"/>
    </location>
</feature>
<feature type="binding site" description="axial binding residue" evidence="9">
    <location>
        <position position="39"/>
    </location>
    <ligand>
        <name>heme c</name>
        <dbReference type="ChEBI" id="CHEBI:61717"/>
        <label>1</label>
    </ligand>
    <ligandPart>
        <name>Fe</name>
        <dbReference type="ChEBI" id="CHEBI:18248"/>
    </ligandPart>
</feature>
<comment type="PTM">
    <text evidence="8">Binds 2 heme c groups covalently per subunit.</text>
</comment>
<accession>A0A0S2TFY2</accession>
<feature type="binding site" description="covalent" evidence="8">
    <location>
        <position position="135"/>
    </location>
    <ligand>
        <name>heme c</name>
        <dbReference type="ChEBI" id="CHEBI:61717"/>
        <label>2</label>
    </ligand>
</feature>
<keyword evidence="13" id="KW-1185">Reference proteome</keyword>
<keyword evidence="4 9" id="KW-0479">Metal-binding</keyword>
<dbReference type="PROSITE" id="PS51007">
    <property type="entry name" value="CYTC"/>
    <property type="match status" value="2"/>
</dbReference>
<feature type="binding site" description="covalent" evidence="8">
    <location>
        <position position="35"/>
    </location>
    <ligand>
        <name>heme c</name>
        <dbReference type="ChEBI" id="CHEBI:61717"/>
        <label>1</label>
    </ligand>
</feature>
<organism evidence="12 13">
    <name type="scientific">Candidatus Tenderia electrophaga</name>
    <dbReference type="NCBI Taxonomy" id="1748243"/>
    <lineage>
        <taxon>Bacteria</taxon>
        <taxon>Pseudomonadati</taxon>
        <taxon>Pseudomonadota</taxon>
        <taxon>Gammaproteobacteria</taxon>
        <taxon>Candidatus Tenderiales</taxon>
        <taxon>Candidatus Tenderiaceae</taxon>
        <taxon>Candidatus Tenderia</taxon>
    </lineage>
</organism>
<proteinExistence type="predicted"/>
<dbReference type="AlphaFoldDB" id="A0A0S2TFY2"/>
<keyword evidence="2" id="KW-0813">Transport</keyword>
<feature type="binding site" description="covalent" evidence="8">
    <location>
        <position position="38"/>
    </location>
    <ligand>
        <name>heme c</name>
        <dbReference type="ChEBI" id="CHEBI:61717"/>
        <label>1</label>
    </ligand>
</feature>
<feature type="binding site" description="axial binding residue" evidence="9">
    <location>
        <position position="139"/>
    </location>
    <ligand>
        <name>heme c</name>
        <dbReference type="ChEBI" id="CHEBI:61717"/>
        <label>2</label>
    </ligand>
    <ligandPart>
        <name>Fe</name>
        <dbReference type="ChEBI" id="CHEBI:18248"/>
    </ligandPart>
</feature>
<gene>
    <name evidence="12" type="ORF">Tel_13460</name>
</gene>
<evidence type="ECO:0000259" key="11">
    <source>
        <dbReference type="PROSITE" id="PS51007"/>
    </source>
</evidence>
<dbReference type="GO" id="GO:0009055">
    <property type="term" value="F:electron transfer activity"/>
    <property type="evidence" value="ECO:0007669"/>
    <property type="project" value="InterPro"/>
</dbReference>
<sequence>MRFMAAAAALCGFGVTAQAADIGDAAAGEGKAGLCGGCHGFDGNSEDATYPRLAGQYAGYIVKQIKDFQSGHRANNDTMAGMAAMVGSDQDAKDIGAFFSEQKMKGALTKPDQDLLAKGEKLFRQGNPKSGVYGCINCHGEKGKGKSENVSVFPVIGGQHRDYLIKQLKEFRAGKRENDPAGMMSAIADKLTDQEIEAVAEYLSAQL</sequence>
<dbReference type="GO" id="GO:0005506">
    <property type="term" value="F:iron ion binding"/>
    <property type="evidence" value="ECO:0007669"/>
    <property type="project" value="InterPro"/>
</dbReference>
<evidence type="ECO:0000313" key="13">
    <source>
        <dbReference type="Proteomes" id="UP000055136"/>
    </source>
</evidence>
<evidence type="ECO:0000256" key="9">
    <source>
        <dbReference type="PIRSR" id="PIRSR000005-2"/>
    </source>
</evidence>
<keyword evidence="7 9" id="KW-0408">Iron</keyword>
<evidence type="ECO:0000256" key="2">
    <source>
        <dbReference type="ARBA" id="ARBA00022448"/>
    </source>
</evidence>
<dbReference type="SUPFAM" id="SSF46626">
    <property type="entry name" value="Cytochrome c"/>
    <property type="match status" value="2"/>
</dbReference>
<evidence type="ECO:0000313" key="12">
    <source>
        <dbReference type="EMBL" id="ALP54057.1"/>
    </source>
</evidence>
<evidence type="ECO:0000256" key="10">
    <source>
        <dbReference type="SAM" id="SignalP"/>
    </source>
</evidence>
<feature type="binding site" description="axial binding residue" evidence="9">
    <location>
        <position position="79"/>
    </location>
    <ligand>
        <name>heme c</name>
        <dbReference type="ChEBI" id="CHEBI:61717"/>
        <label>1</label>
    </ligand>
    <ligandPart>
        <name>Fe</name>
        <dbReference type="ChEBI" id="CHEBI:18248"/>
    </ligandPart>
</feature>
<dbReference type="KEGG" id="tee:Tel_13460"/>
<dbReference type="InterPro" id="IPR008168">
    <property type="entry name" value="Cyt_C_IC"/>
</dbReference>
<dbReference type="InterPro" id="IPR050597">
    <property type="entry name" value="Cytochrome_c_Oxidase_Subunit"/>
</dbReference>
<protein>
    <recommendedName>
        <fullName evidence="11">Cytochrome c domain-containing protein</fullName>
    </recommendedName>
</protein>
<dbReference type="InterPro" id="IPR036909">
    <property type="entry name" value="Cyt_c-like_dom_sf"/>
</dbReference>
<keyword evidence="6" id="KW-0249">Electron transport</keyword>
<dbReference type="Pfam" id="PF00034">
    <property type="entry name" value="Cytochrom_C"/>
    <property type="match status" value="1"/>
</dbReference>
<dbReference type="PIRSF" id="PIRSF000005">
    <property type="entry name" value="Cytochrome_c4"/>
    <property type="match status" value="1"/>
</dbReference>
<name>A0A0S2TFY2_9GAMM</name>
<keyword evidence="5" id="KW-0574">Periplasm</keyword>
<keyword evidence="10" id="KW-0732">Signal</keyword>
<evidence type="ECO:0000256" key="6">
    <source>
        <dbReference type="ARBA" id="ARBA00022982"/>
    </source>
</evidence>
<dbReference type="PRINTS" id="PR00605">
    <property type="entry name" value="CYTCHROMECIC"/>
</dbReference>
<feature type="domain" description="Cytochrome c" evidence="11">
    <location>
        <begin position="23"/>
        <end position="103"/>
    </location>
</feature>